<keyword evidence="6" id="KW-0814">Transposable element</keyword>
<protein>
    <recommendedName>
        <fullName evidence="6">Mutator family transposase</fullName>
    </recommendedName>
</protein>
<evidence type="ECO:0000256" key="1">
    <source>
        <dbReference type="ARBA" id="ARBA00002190"/>
    </source>
</evidence>
<comment type="similarity">
    <text evidence="2 6">Belongs to the transposase mutator family.</text>
</comment>
<reference evidence="7" key="1">
    <citation type="journal article" date="2020" name="Int. J. Syst. Evol. Microbiol.">
        <title>Notification of changes in taxonomic opinion previously published outside the IJSEM.</title>
        <authorList>
            <person name="Oren A."/>
            <person name="Garrity G."/>
        </authorList>
    </citation>
    <scope>NUCLEOTIDE SEQUENCE</scope>
    <source>
        <strain evidence="7">TCYB15</strain>
    </source>
</reference>
<dbReference type="InterPro" id="IPR001207">
    <property type="entry name" value="Transposase_mutator"/>
</dbReference>
<dbReference type="GO" id="GO:0004803">
    <property type="term" value="F:transposase activity"/>
    <property type="evidence" value="ECO:0007669"/>
    <property type="project" value="UniProtKB-UniRule"/>
</dbReference>
<evidence type="ECO:0000256" key="4">
    <source>
        <dbReference type="ARBA" id="ARBA00023125"/>
    </source>
</evidence>
<name>A0AAU8C727_9RHOB</name>
<gene>
    <name evidence="7" type="ORF">ABM428_14670</name>
</gene>
<dbReference type="Pfam" id="PF00872">
    <property type="entry name" value="Transposase_mut"/>
    <property type="match status" value="1"/>
</dbReference>
<dbReference type="RefSeq" id="WP_353628494.1">
    <property type="nucleotide sequence ID" value="NZ_CP159194.1"/>
</dbReference>
<keyword evidence="3 6" id="KW-0815">Transposition</keyword>
<keyword evidence="4 6" id="KW-0238">DNA-binding</keyword>
<keyword evidence="7" id="KW-0614">Plasmid</keyword>
<dbReference type="PANTHER" id="PTHR33217">
    <property type="entry name" value="TRANSPOSASE FOR INSERTION SEQUENCE ELEMENT IS1081"/>
    <property type="match status" value="1"/>
</dbReference>
<comment type="function">
    <text evidence="1 6">Required for the transposition of the insertion element.</text>
</comment>
<dbReference type="EMBL" id="CP159194">
    <property type="protein sequence ID" value="XCF11882.1"/>
    <property type="molecule type" value="Genomic_DNA"/>
</dbReference>
<evidence type="ECO:0000256" key="6">
    <source>
        <dbReference type="RuleBase" id="RU365089"/>
    </source>
</evidence>
<dbReference type="KEGG" id="suly:ABM428_14670"/>
<accession>A0AAU8C727</accession>
<evidence type="ECO:0000313" key="7">
    <source>
        <dbReference type="EMBL" id="XCF11882.1"/>
    </source>
</evidence>
<dbReference type="PANTHER" id="PTHR33217:SF7">
    <property type="entry name" value="TRANSPOSASE FOR INSERTION SEQUENCE ELEMENT IS1081"/>
    <property type="match status" value="1"/>
</dbReference>
<reference evidence="7" key="2">
    <citation type="submission" date="2024-06" db="EMBL/GenBank/DDBJ databases">
        <authorList>
            <person name="Deng Y."/>
        </authorList>
    </citation>
    <scope>NUCLEOTIDE SEQUENCE</scope>
    <source>
        <strain evidence="7">TCYB15</strain>
        <plasmid evidence="7">pZYJ01</plasmid>
    </source>
</reference>
<keyword evidence="5 6" id="KW-0233">DNA recombination</keyword>
<dbReference type="GO" id="GO:0006313">
    <property type="term" value="P:DNA transposition"/>
    <property type="evidence" value="ECO:0007669"/>
    <property type="project" value="UniProtKB-UniRule"/>
</dbReference>
<proteinExistence type="inferred from homology"/>
<evidence type="ECO:0000256" key="2">
    <source>
        <dbReference type="ARBA" id="ARBA00010961"/>
    </source>
</evidence>
<organism evidence="7">
    <name type="scientific">Sulfitobacter sp. TCYB15</name>
    <dbReference type="NCBI Taxonomy" id="3229275"/>
    <lineage>
        <taxon>Bacteria</taxon>
        <taxon>Pseudomonadati</taxon>
        <taxon>Pseudomonadota</taxon>
        <taxon>Alphaproteobacteria</taxon>
        <taxon>Rhodobacterales</taxon>
        <taxon>Roseobacteraceae</taxon>
        <taxon>Sulfitobacter</taxon>
    </lineage>
</organism>
<evidence type="ECO:0000256" key="3">
    <source>
        <dbReference type="ARBA" id="ARBA00022578"/>
    </source>
</evidence>
<geneLocation type="plasmid" evidence="7">
    <name>pZYJ01</name>
</geneLocation>
<sequence length="196" mass="22302">MLKAAAAYVLGATVQRGRVHFMCNALACVGKKDRPIVNAALRTAFDQDSLAASKEHLAKLIDAFDTSHPKLTDLMRRAEDDLLAYKIFPREHWVKIRGTNPLERLNKEIKHRTNVVGIFSNEAAVTRLVGALMLEQNDEWAITRRYMILETVAAICDTTPWTRRQSPPCNCGQAMAEEQSYTIPWDTIQRRRTWCC</sequence>
<evidence type="ECO:0000256" key="5">
    <source>
        <dbReference type="ARBA" id="ARBA00023172"/>
    </source>
</evidence>
<dbReference type="GO" id="GO:0003677">
    <property type="term" value="F:DNA binding"/>
    <property type="evidence" value="ECO:0007669"/>
    <property type="project" value="UniProtKB-UniRule"/>
</dbReference>
<dbReference type="AlphaFoldDB" id="A0AAU8C727"/>